<proteinExistence type="predicted"/>
<evidence type="ECO:0000313" key="1">
    <source>
        <dbReference type="EMBL" id="KAG2494267.1"/>
    </source>
</evidence>
<gene>
    <name evidence="1" type="ORF">HYH03_007622</name>
</gene>
<dbReference type="EMBL" id="JAEHOE010000032">
    <property type="protein sequence ID" value="KAG2494267.1"/>
    <property type="molecule type" value="Genomic_DNA"/>
</dbReference>
<evidence type="ECO:0000313" key="2">
    <source>
        <dbReference type="Proteomes" id="UP000612055"/>
    </source>
</evidence>
<comment type="caution">
    <text evidence="1">The sequence shown here is derived from an EMBL/GenBank/DDBJ whole genome shotgun (WGS) entry which is preliminary data.</text>
</comment>
<dbReference type="Proteomes" id="UP000612055">
    <property type="component" value="Unassembled WGS sequence"/>
</dbReference>
<reference evidence="1" key="1">
    <citation type="journal article" date="2020" name="bioRxiv">
        <title>Comparative genomics of Chlamydomonas.</title>
        <authorList>
            <person name="Craig R.J."/>
            <person name="Hasan A.R."/>
            <person name="Ness R.W."/>
            <person name="Keightley P.D."/>
        </authorList>
    </citation>
    <scope>NUCLEOTIDE SEQUENCE</scope>
    <source>
        <strain evidence="1">CCAP 11/70</strain>
    </source>
</reference>
<name>A0A835Y087_9CHLO</name>
<dbReference type="AlphaFoldDB" id="A0A835Y087"/>
<organism evidence="1 2">
    <name type="scientific">Edaphochlamys debaryana</name>
    <dbReference type="NCBI Taxonomy" id="47281"/>
    <lineage>
        <taxon>Eukaryota</taxon>
        <taxon>Viridiplantae</taxon>
        <taxon>Chlorophyta</taxon>
        <taxon>core chlorophytes</taxon>
        <taxon>Chlorophyceae</taxon>
        <taxon>CS clade</taxon>
        <taxon>Chlamydomonadales</taxon>
        <taxon>Chlamydomonadales incertae sedis</taxon>
        <taxon>Edaphochlamys</taxon>
    </lineage>
</organism>
<dbReference type="OrthoDB" id="428346at2759"/>
<sequence length="458" mass="48669">MLVALLAPEIARFAASAQKVAKLSECTPELRDPILGCWLHDYVAWHRSMRGRPDARYLVYVCFKPGGVAGAEATERNVWKRCCGLGDRMRGIQFLTRIAAATKRVLLVWQESPAPLERFLVPGAIDWRLTPDLGIDPARDLVQGATHFKVTSKHDQDPNGTELHHFKQAVLQGQLSGRMSPRFVTVSTNAGGNEPVGGLVPSLGLGPGLAVLAQALFRLSPEVEEATDGALSGVGVKPGQPYVALHLRLGGQIGESDPVKRFSGAPLEDILAIATTCAQNLITTSHVTDPAGATAAHWLPAAGAGGLGGALEVAPGGDVAHVLVTDNEALRKSLGGGRLWPWVSPDVQPVHIEVHQAEWVPGGASPNASAAEEALVRAHVASLADFGILVKATCVVYSPSGFSTQAQWLRRHQGCAAMLAWNDLTDVSACKAGGLWATLPQLWLKQRIRKRLQKGVGG</sequence>
<protein>
    <submittedName>
        <fullName evidence="1">Uncharacterized protein</fullName>
    </submittedName>
</protein>
<accession>A0A835Y087</accession>
<keyword evidence="2" id="KW-1185">Reference proteome</keyword>